<sequence length="75" mass="8337">MVGVLSEMYLGYSDGWEKIPGYAELKAKALSEDVPDTQLKLSSSYVNSFVDGTVQKTESITLKAHSRNKISFEFT</sequence>
<organism evidence="1 2">
    <name type="scientific">Paenibacillus larvae subsp. larvae</name>
    <dbReference type="NCBI Taxonomy" id="147375"/>
    <lineage>
        <taxon>Bacteria</taxon>
        <taxon>Bacillati</taxon>
        <taxon>Bacillota</taxon>
        <taxon>Bacilli</taxon>
        <taxon>Bacillales</taxon>
        <taxon>Paenibacillaceae</taxon>
        <taxon>Paenibacillus</taxon>
    </lineage>
</organism>
<protein>
    <submittedName>
        <fullName evidence="1">Uncharacterized protein</fullName>
    </submittedName>
</protein>
<dbReference type="AlphaFoldDB" id="A0A6C0QYX1"/>
<evidence type="ECO:0000313" key="1">
    <source>
        <dbReference type="EMBL" id="QHZ53944.1"/>
    </source>
</evidence>
<gene>
    <name evidence="1" type="ORF">ERICV_04957</name>
</gene>
<reference evidence="1 2" key="1">
    <citation type="journal article" date="2020" name="Int. J. Med. Microbiol.">
        <title>Discovery of Paenibacillus larvae ERIC V: Phenotypic and genomic comparison to genotypes ERIC I-IV reveal different inventories of virulence factors which correlate with epidemiological prevalences of American Foulbrood.</title>
        <authorList>
            <person name="Beims H."/>
            <person name="Bunk B."/>
            <person name="Erler S."/>
            <person name="Mohr K.I."/>
            <person name="Sproer C."/>
            <person name="Pradella S."/>
            <person name="Gunther G."/>
            <person name="Rohde M."/>
            <person name="von der Ohe W."/>
            <person name="Steinert M."/>
        </authorList>
    </citation>
    <scope>NUCLEOTIDE SEQUENCE [LARGE SCALE GENOMIC DNA]</scope>
    <source>
        <strain evidence="1">Eric_V</strain>
    </source>
</reference>
<dbReference type="EMBL" id="CP019717">
    <property type="protein sequence ID" value="QHZ53944.1"/>
    <property type="molecule type" value="Genomic_DNA"/>
</dbReference>
<dbReference type="Proteomes" id="UP000464330">
    <property type="component" value="Chromosome"/>
</dbReference>
<proteinExistence type="predicted"/>
<dbReference type="RefSeq" id="WP_172423801.1">
    <property type="nucleotide sequence ID" value="NZ_CP019717.1"/>
</dbReference>
<evidence type="ECO:0000313" key="2">
    <source>
        <dbReference type="Proteomes" id="UP000464330"/>
    </source>
</evidence>
<name>A0A6C0QYX1_9BACL</name>
<accession>A0A6C0QYX1</accession>